<gene>
    <name evidence="1" type="ORF">GcM3_159009</name>
</gene>
<name>A0A420HUK5_9PEZI</name>
<organism evidence="1 2">
    <name type="scientific">Golovinomyces cichoracearum</name>
    <dbReference type="NCBI Taxonomy" id="62708"/>
    <lineage>
        <taxon>Eukaryota</taxon>
        <taxon>Fungi</taxon>
        <taxon>Dikarya</taxon>
        <taxon>Ascomycota</taxon>
        <taxon>Pezizomycotina</taxon>
        <taxon>Leotiomycetes</taxon>
        <taxon>Erysiphales</taxon>
        <taxon>Erysiphaceae</taxon>
        <taxon>Golovinomyces</taxon>
    </lineage>
</organism>
<reference evidence="1 2" key="1">
    <citation type="journal article" date="2018" name="BMC Genomics">
        <title>Comparative genome analyses reveal sequence features reflecting distinct modes of host-adaptation between dicot and monocot powdery mildew.</title>
        <authorList>
            <person name="Wu Y."/>
            <person name="Ma X."/>
            <person name="Pan Z."/>
            <person name="Kale S.D."/>
            <person name="Song Y."/>
            <person name="King H."/>
            <person name="Zhang Q."/>
            <person name="Presley C."/>
            <person name="Deng X."/>
            <person name="Wei C.I."/>
            <person name="Xiao S."/>
        </authorList>
    </citation>
    <scope>NUCLEOTIDE SEQUENCE [LARGE SCALE GENOMIC DNA]</scope>
    <source>
        <strain evidence="1">UMSG3</strain>
    </source>
</reference>
<dbReference type="AlphaFoldDB" id="A0A420HUK5"/>
<dbReference type="EMBL" id="MCBQ01015932">
    <property type="protein sequence ID" value="RKF61121.1"/>
    <property type="molecule type" value="Genomic_DNA"/>
</dbReference>
<evidence type="ECO:0000313" key="1">
    <source>
        <dbReference type="EMBL" id="RKF61121.1"/>
    </source>
</evidence>
<accession>A0A420HUK5</accession>
<comment type="caution">
    <text evidence="1">The sequence shown here is derived from an EMBL/GenBank/DDBJ whole genome shotgun (WGS) entry which is preliminary data.</text>
</comment>
<keyword evidence="2" id="KW-1185">Reference proteome</keyword>
<sequence>MACQGSPACKYAVSDSSADLGQLINKLKSSITNYEKEREKELTKTEAYFTDRRYYGKDNKFYKSNNNSTNSERKSRGCWICRKPSCRSWKHPQSEQETEKAKFRAKNLSKFQTNSRNFNQLFNEKFKQYVMEYEGDSEEEMTAVFQSILLDEDENDGYYKIENCKDNDNYNCKDNDNYNCKDNDNYNFNEHANSTS</sequence>
<proteinExistence type="predicted"/>
<protein>
    <submittedName>
        <fullName evidence="1">Uncharacterized protein</fullName>
    </submittedName>
</protein>
<dbReference type="Proteomes" id="UP000283383">
    <property type="component" value="Unassembled WGS sequence"/>
</dbReference>
<evidence type="ECO:0000313" key="2">
    <source>
        <dbReference type="Proteomes" id="UP000283383"/>
    </source>
</evidence>